<protein>
    <submittedName>
        <fullName evidence="2">Zinc finger protein 343-like isoform X1</fullName>
    </submittedName>
</protein>
<evidence type="ECO:0000313" key="1">
    <source>
        <dbReference type="Proteomes" id="UP000694863"/>
    </source>
</evidence>
<evidence type="ECO:0000313" key="2">
    <source>
        <dbReference type="RefSeq" id="XP_045152834.1"/>
    </source>
</evidence>
<gene>
    <name evidence="2" type="primary">LOC123522470</name>
</gene>
<name>A0AC55DM57_ECHTE</name>
<organism evidence="1 2">
    <name type="scientific">Echinops telfairi</name>
    <name type="common">Lesser hedgehog tenrec</name>
    <dbReference type="NCBI Taxonomy" id="9371"/>
    <lineage>
        <taxon>Eukaryota</taxon>
        <taxon>Metazoa</taxon>
        <taxon>Chordata</taxon>
        <taxon>Craniata</taxon>
        <taxon>Vertebrata</taxon>
        <taxon>Euteleostomi</taxon>
        <taxon>Mammalia</taxon>
        <taxon>Eutheria</taxon>
        <taxon>Afrotheria</taxon>
        <taxon>Tenrecidae</taxon>
        <taxon>Tenrecinae</taxon>
        <taxon>Echinops</taxon>
    </lineage>
</organism>
<proteinExistence type="predicted"/>
<sequence>MKKLTKGLPSNDTSWPQEKKQKPQILEPVTIQDVTVLFSEAEWETLSSEQKNLYRDVMLEIYRNLLSVGRMKQPCTCCPATPVLSVVTIWPWWMLKGCQHWKTAWRFL</sequence>
<keyword evidence="1" id="KW-1185">Reference proteome</keyword>
<dbReference type="Proteomes" id="UP000694863">
    <property type="component" value="Unplaced"/>
</dbReference>
<accession>A0AC55DM57</accession>
<dbReference type="RefSeq" id="XP_045152834.1">
    <property type="nucleotide sequence ID" value="XM_045296899.1"/>
</dbReference>
<reference evidence="2" key="1">
    <citation type="submission" date="2025-08" db="UniProtKB">
        <authorList>
            <consortium name="RefSeq"/>
        </authorList>
    </citation>
    <scope>IDENTIFICATION</scope>
</reference>